<feature type="transmembrane region" description="Helical" evidence="10">
    <location>
        <begin position="6"/>
        <end position="27"/>
    </location>
</feature>
<evidence type="ECO:0000256" key="2">
    <source>
        <dbReference type="ARBA" id="ARBA00022475"/>
    </source>
</evidence>
<keyword evidence="6" id="KW-0677">Repeat</keyword>
<dbReference type="EMBL" id="KQ971338">
    <property type="protein sequence ID" value="KYB27896.1"/>
    <property type="molecule type" value="Genomic_DNA"/>
</dbReference>
<dbReference type="Gene3D" id="3.80.10.10">
    <property type="entry name" value="Ribonuclease Inhibitor"/>
    <property type="match status" value="2"/>
</dbReference>
<evidence type="ECO:0000256" key="1">
    <source>
        <dbReference type="ARBA" id="ARBA00004651"/>
    </source>
</evidence>
<feature type="transmembrane region" description="Helical" evidence="10">
    <location>
        <begin position="106"/>
        <end position="125"/>
    </location>
</feature>
<dbReference type="InterPro" id="IPR013604">
    <property type="entry name" value="7TM_chemorcpt"/>
</dbReference>
<dbReference type="Pfam" id="PF08395">
    <property type="entry name" value="7tm_7"/>
    <property type="match status" value="1"/>
</dbReference>
<dbReference type="InterPro" id="IPR050467">
    <property type="entry name" value="LRFN"/>
</dbReference>
<evidence type="ECO:0000313" key="11">
    <source>
        <dbReference type="EMBL" id="KYB27896.1"/>
    </source>
</evidence>
<evidence type="ECO:0000256" key="10">
    <source>
        <dbReference type="RuleBase" id="RU363108"/>
    </source>
</evidence>
<dbReference type="SUPFAM" id="SSF52058">
    <property type="entry name" value="L domain-like"/>
    <property type="match status" value="1"/>
</dbReference>
<comment type="caution">
    <text evidence="10">Lacks conserved residue(s) required for the propagation of feature annotation.</text>
</comment>
<evidence type="ECO:0000256" key="6">
    <source>
        <dbReference type="ARBA" id="ARBA00022737"/>
    </source>
</evidence>
<proteinExistence type="inferred from homology"/>
<feature type="transmembrane region" description="Helical" evidence="10">
    <location>
        <begin position="60"/>
        <end position="86"/>
    </location>
</feature>
<dbReference type="PANTHER" id="PTHR45842:SF12">
    <property type="entry name" value="KEKKON 5, ISOFORM A"/>
    <property type="match status" value="1"/>
</dbReference>
<evidence type="ECO:0000256" key="5">
    <source>
        <dbReference type="ARBA" id="ARBA00022729"/>
    </source>
</evidence>
<accession>A0A139WJ03</accession>
<comment type="similarity">
    <text evidence="10">Belongs to the insect chemoreceptor superfamily. Gustatory receptor (GR) family.</text>
</comment>
<dbReference type="STRING" id="7070.A0A139WJ03"/>
<dbReference type="GO" id="GO:0007165">
    <property type="term" value="P:signal transduction"/>
    <property type="evidence" value="ECO:0007669"/>
    <property type="project" value="UniProtKB-KW"/>
</dbReference>
<evidence type="ECO:0000256" key="8">
    <source>
        <dbReference type="ARBA" id="ARBA00023136"/>
    </source>
</evidence>
<dbReference type="Proteomes" id="UP000007266">
    <property type="component" value="Linkage group 4"/>
</dbReference>
<feature type="transmembrane region" description="Helical" evidence="10">
    <location>
        <begin position="195"/>
        <end position="217"/>
    </location>
</feature>
<dbReference type="PRINTS" id="PR00019">
    <property type="entry name" value="LEURICHRPT"/>
</dbReference>
<dbReference type="InterPro" id="IPR003591">
    <property type="entry name" value="Leu-rich_rpt_typical-subtyp"/>
</dbReference>
<protein>
    <recommendedName>
        <fullName evidence="10">Gustatory receptor</fullName>
    </recommendedName>
</protein>
<dbReference type="Pfam" id="PF13855">
    <property type="entry name" value="LRR_8"/>
    <property type="match status" value="3"/>
</dbReference>
<keyword evidence="2 10" id="KW-1003">Cell membrane</keyword>
<comment type="function">
    <text evidence="10">Gustatory receptor which mediates acceptance or avoidance behavior, depending on its substrates.</text>
</comment>
<evidence type="ECO:0000256" key="3">
    <source>
        <dbReference type="ARBA" id="ARBA00022614"/>
    </source>
</evidence>
<evidence type="ECO:0000313" key="12">
    <source>
        <dbReference type="Proteomes" id="UP000007266"/>
    </source>
</evidence>
<keyword evidence="12" id="KW-1185">Reference proteome</keyword>
<reference evidence="11 12" key="1">
    <citation type="journal article" date="2008" name="Nature">
        <title>The genome of the model beetle and pest Tribolium castaneum.</title>
        <authorList>
            <consortium name="Tribolium Genome Sequencing Consortium"/>
            <person name="Richards S."/>
            <person name="Gibbs R.A."/>
            <person name="Weinstock G.M."/>
            <person name="Brown S.J."/>
            <person name="Denell R."/>
            <person name="Beeman R.W."/>
            <person name="Gibbs R."/>
            <person name="Beeman R.W."/>
            <person name="Brown S.J."/>
            <person name="Bucher G."/>
            <person name="Friedrich M."/>
            <person name="Grimmelikhuijzen C.J."/>
            <person name="Klingler M."/>
            <person name="Lorenzen M."/>
            <person name="Richards S."/>
            <person name="Roth S."/>
            <person name="Schroder R."/>
            <person name="Tautz D."/>
            <person name="Zdobnov E.M."/>
            <person name="Muzny D."/>
            <person name="Gibbs R.A."/>
            <person name="Weinstock G.M."/>
            <person name="Attaway T."/>
            <person name="Bell S."/>
            <person name="Buhay C.J."/>
            <person name="Chandrabose M.N."/>
            <person name="Chavez D."/>
            <person name="Clerk-Blankenburg K.P."/>
            <person name="Cree A."/>
            <person name="Dao M."/>
            <person name="Davis C."/>
            <person name="Chacko J."/>
            <person name="Dinh H."/>
            <person name="Dugan-Rocha S."/>
            <person name="Fowler G."/>
            <person name="Garner T.T."/>
            <person name="Garnes J."/>
            <person name="Gnirke A."/>
            <person name="Hawes A."/>
            <person name="Hernandez J."/>
            <person name="Hines S."/>
            <person name="Holder M."/>
            <person name="Hume J."/>
            <person name="Jhangiani S.N."/>
            <person name="Joshi V."/>
            <person name="Khan Z.M."/>
            <person name="Jackson L."/>
            <person name="Kovar C."/>
            <person name="Kowis A."/>
            <person name="Lee S."/>
            <person name="Lewis L.R."/>
            <person name="Margolis J."/>
            <person name="Morgan M."/>
            <person name="Nazareth L.V."/>
            <person name="Nguyen N."/>
            <person name="Okwuonu G."/>
            <person name="Parker D."/>
            <person name="Richards S."/>
            <person name="Ruiz S.J."/>
            <person name="Santibanez J."/>
            <person name="Savard J."/>
            <person name="Scherer S.E."/>
            <person name="Schneider B."/>
            <person name="Sodergren E."/>
            <person name="Tautz D."/>
            <person name="Vattahil S."/>
            <person name="Villasana D."/>
            <person name="White C.S."/>
            <person name="Wright R."/>
            <person name="Park Y."/>
            <person name="Beeman R.W."/>
            <person name="Lord J."/>
            <person name="Oppert B."/>
            <person name="Lorenzen M."/>
            <person name="Brown S."/>
            <person name="Wang L."/>
            <person name="Savard J."/>
            <person name="Tautz D."/>
            <person name="Richards S."/>
            <person name="Weinstock G."/>
            <person name="Gibbs R.A."/>
            <person name="Liu Y."/>
            <person name="Worley K."/>
            <person name="Weinstock G."/>
            <person name="Elsik C.G."/>
            <person name="Reese J.T."/>
            <person name="Elhaik E."/>
            <person name="Landan G."/>
            <person name="Graur D."/>
            <person name="Arensburger P."/>
            <person name="Atkinson P."/>
            <person name="Beeman R.W."/>
            <person name="Beidler J."/>
            <person name="Brown S.J."/>
            <person name="Demuth J.P."/>
            <person name="Drury D.W."/>
            <person name="Du Y.Z."/>
            <person name="Fujiwara H."/>
            <person name="Lorenzen M."/>
            <person name="Maselli V."/>
            <person name="Osanai M."/>
            <person name="Park Y."/>
            <person name="Robertson H.M."/>
            <person name="Tu Z."/>
            <person name="Wang J.J."/>
            <person name="Wang S."/>
            <person name="Richards S."/>
            <person name="Song H."/>
            <person name="Zhang L."/>
            <person name="Sodergren E."/>
            <person name="Werner D."/>
            <person name="Stanke M."/>
            <person name="Morgenstern B."/>
            <person name="Solovyev V."/>
            <person name="Kosarev P."/>
            <person name="Brown G."/>
            <person name="Chen H.C."/>
            <person name="Ermolaeva O."/>
            <person name="Hlavina W."/>
            <person name="Kapustin Y."/>
            <person name="Kiryutin B."/>
            <person name="Kitts P."/>
            <person name="Maglott D."/>
            <person name="Pruitt K."/>
            <person name="Sapojnikov V."/>
            <person name="Souvorov A."/>
            <person name="Mackey A.J."/>
            <person name="Waterhouse R.M."/>
            <person name="Wyder S."/>
            <person name="Zdobnov E.M."/>
            <person name="Zdobnov E.M."/>
            <person name="Wyder S."/>
            <person name="Kriventseva E.V."/>
            <person name="Kadowaki T."/>
            <person name="Bork P."/>
            <person name="Aranda M."/>
            <person name="Bao R."/>
            <person name="Beermann A."/>
            <person name="Berns N."/>
            <person name="Bolognesi R."/>
            <person name="Bonneton F."/>
            <person name="Bopp D."/>
            <person name="Brown S.J."/>
            <person name="Bucher G."/>
            <person name="Butts T."/>
            <person name="Chaumot A."/>
            <person name="Denell R.E."/>
            <person name="Ferrier D.E."/>
            <person name="Friedrich M."/>
            <person name="Gordon C.M."/>
            <person name="Jindra M."/>
            <person name="Klingler M."/>
            <person name="Lan Q."/>
            <person name="Lattorff H.M."/>
            <person name="Laudet V."/>
            <person name="von Levetsow C."/>
            <person name="Liu Z."/>
            <person name="Lutz R."/>
            <person name="Lynch J.A."/>
            <person name="da Fonseca R.N."/>
            <person name="Posnien N."/>
            <person name="Reuter R."/>
            <person name="Roth S."/>
            <person name="Savard J."/>
            <person name="Schinko J.B."/>
            <person name="Schmitt C."/>
            <person name="Schoppmeier M."/>
            <person name="Schroder R."/>
            <person name="Shippy T.D."/>
            <person name="Simonnet F."/>
            <person name="Marques-Souza H."/>
            <person name="Tautz D."/>
            <person name="Tomoyasu Y."/>
            <person name="Trauner J."/>
            <person name="Van der Zee M."/>
            <person name="Vervoort M."/>
            <person name="Wittkopp N."/>
            <person name="Wimmer E.A."/>
            <person name="Yang X."/>
            <person name="Jones A.K."/>
            <person name="Sattelle D.B."/>
            <person name="Ebert P.R."/>
            <person name="Nelson D."/>
            <person name="Scott J.G."/>
            <person name="Beeman R.W."/>
            <person name="Muthukrishnan S."/>
            <person name="Kramer K.J."/>
            <person name="Arakane Y."/>
            <person name="Beeman R.W."/>
            <person name="Zhu Q."/>
            <person name="Hogenkamp D."/>
            <person name="Dixit R."/>
            <person name="Oppert B."/>
            <person name="Jiang H."/>
            <person name="Zou Z."/>
            <person name="Marshall J."/>
            <person name="Elpidina E."/>
            <person name="Vinokurov K."/>
            <person name="Oppert C."/>
            <person name="Zou Z."/>
            <person name="Evans J."/>
            <person name="Lu Z."/>
            <person name="Zhao P."/>
            <person name="Sumathipala N."/>
            <person name="Altincicek B."/>
            <person name="Vilcinskas A."/>
            <person name="Williams M."/>
            <person name="Hultmark D."/>
            <person name="Hetru C."/>
            <person name="Jiang H."/>
            <person name="Grimmelikhuijzen C.J."/>
            <person name="Hauser F."/>
            <person name="Cazzamali G."/>
            <person name="Williamson M."/>
            <person name="Park Y."/>
            <person name="Li B."/>
            <person name="Tanaka Y."/>
            <person name="Predel R."/>
            <person name="Neupert S."/>
            <person name="Schachtner J."/>
            <person name="Verleyen P."/>
            <person name="Raible F."/>
            <person name="Bork P."/>
            <person name="Friedrich M."/>
            <person name="Walden K.K."/>
            <person name="Robertson H.M."/>
            <person name="Angeli S."/>
            <person name="Foret S."/>
            <person name="Bucher G."/>
            <person name="Schuetz S."/>
            <person name="Maleszka R."/>
            <person name="Wimmer E.A."/>
            <person name="Beeman R.W."/>
            <person name="Lorenzen M."/>
            <person name="Tomoyasu Y."/>
            <person name="Miller S.C."/>
            <person name="Grossmann D."/>
            <person name="Bucher G."/>
        </authorList>
    </citation>
    <scope>NUCLEOTIDE SEQUENCE [LARGE SCALE GENOMIC DNA]</scope>
    <source>
        <strain evidence="11 12">Georgia GA2</strain>
    </source>
</reference>
<dbReference type="InterPro" id="IPR032675">
    <property type="entry name" value="LRR_dom_sf"/>
</dbReference>
<keyword evidence="9" id="KW-0325">Glycoprotein</keyword>
<keyword evidence="8 10" id="KW-0472">Membrane</keyword>
<keyword evidence="4 10" id="KW-0812">Transmembrane</keyword>
<evidence type="ECO:0000256" key="4">
    <source>
        <dbReference type="ARBA" id="ARBA00022692"/>
    </source>
</evidence>
<reference evidence="11 12" key="2">
    <citation type="journal article" date="2010" name="Nucleic Acids Res.">
        <title>BeetleBase in 2010: revisions to provide comprehensive genomic information for Tribolium castaneum.</title>
        <authorList>
            <person name="Kim H.S."/>
            <person name="Murphy T."/>
            <person name="Xia J."/>
            <person name="Caragea D."/>
            <person name="Park Y."/>
            <person name="Beeman R.W."/>
            <person name="Lorenzen M.D."/>
            <person name="Butcher S."/>
            <person name="Manak J.R."/>
            <person name="Brown S.J."/>
        </authorList>
    </citation>
    <scope>GENOME REANNOTATION</scope>
    <source>
        <strain evidence="11 12">Georgia GA2</strain>
    </source>
</reference>
<dbReference type="PANTHER" id="PTHR45842">
    <property type="entry name" value="SYNAPTIC ADHESION-LIKE MOLECULE SALM"/>
    <property type="match status" value="1"/>
</dbReference>
<keyword evidence="10" id="KW-0807">Transducer</keyword>
<evidence type="ECO:0000256" key="9">
    <source>
        <dbReference type="ARBA" id="ARBA00023180"/>
    </source>
</evidence>
<keyword evidence="3" id="KW-0433">Leucine-rich repeat</keyword>
<gene>
    <name evidence="11" type="primary">AUGUSTUS-3.0.2_34652</name>
    <name evidence="11" type="ORF">TcasGA2_TC034652</name>
</gene>
<keyword evidence="10" id="KW-0675">Receptor</keyword>
<dbReference type="InterPro" id="IPR001611">
    <property type="entry name" value="Leu-rich_rpt"/>
</dbReference>
<dbReference type="InParanoid" id="A0A139WJ03"/>
<feature type="transmembrane region" description="Helical" evidence="10">
    <location>
        <begin position="273"/>
        <end position="297"/>
    </location>
</feature>
<feature type="transmembrane region" description="Helical" evidence="10">
    <location>
        <begin position="163"/>
        <end position="183"/>
    </location>
</feature>
<comment type="subcellular location">
    <subcellularLocation>
        <location evidence="1 10">Cell membrane</location>
        <topology evidence="1 10">Multi-pass membrane protein</topology>
    </subcellularLocation>
</comment>
<evidence type="ECO:0000256" key="7">
    <source>
        <dbReference type="ARBA" id="ARBA00022989"/>
    </source>
</evidence>
<dbReference type="PROSITE" id="PS51450">
    <property type="entry name" value="LRR"/>
    <property type="match status" value="1"/>
</dbReference>
<dbReference type="GO" id="GO:0005886">
    <property type="term" value="C:plasma membrane"/>
    <property type="evidence" value="ECO:0007669"/>
    <property type="project" value="UniProtKB-SubCell"/>
</dbReference>
<dbReference type="AlphaFoldDB" id="A0A139WJ03"/>
<keyword evidence="7 10" id="KW-1133">Transmembrane helix</keyword>
<dbReference type="SMART" id="SM00369">
    <property type="entry name" value="LRR_TYP"/>
    <property type="match status" value="7"/>
</dbReference>
<sequence length="689" mass="79900">MNSIVLNLQIACYVLTFLSNLFANWLNSRRYLECLKRLGTLDECLYKFGYQINYKKMNRVFYWSLLLSVGLFLYVALADCVFSVFLNQNISFINWLSSYVPLTTNYFSSYFIVMSLYFLHVRYSYLSQCFKSYYPTGDLTTLRNVVKMLTDIKDISNSLISQFALQICALFILTFLTVTNNLFLTAKGTFHSFQYFILINIACLHVVESVSVVLAHYQIHLKLAEITDLAPKVMSLRTLLPNHSNEIMEFYLLMCNTRLDVQVFGMFTVTPSALLGISAWIGSYLVLTVVFASVLFYTGTESMCRHSYMTFCDNLSDLQNYNVENWTELVVGTESHDDSQLQAVDSDSLSLDRLEKVVTFIIIGQIRDIKTYTFTLDPFFNRLNYLQLYGNDIRRIRFTTFDTMKLTKLSLVNNKIEYIHAGAFYNCEIKTIDLSHNKLETIETDVFSEEFFYNSTKEIVIRYNEIGAIQSDSFPSSLEILNLDHNNLKVLNADVFDNLDNLQELTLSHNQLSSLGFVKNLEKLKLLDVSHNKIVALTSQHFNNLTQLQVLDLSHNQLAYPQIFQKFNIPERHPPLQISLAFNKLTHLVIEENNFRQHIVFLYGNPWNCKCWQMMEKFMLDNKVKRNVCDLKFFGNGDVPYCIEFDKSDCRSGDFGKDSNISQRDIQNFVKVVEGSLDMIRCRLTPRIL</sequence>
<dbReference type="GO" id="GO:0050909">
    <property type="term" value="P:sensory perception of taste"/>
    <property type="evidence" value="ECO:0007669"/>
    <property type="project" value="InterPro"/>
</dbReference>
<organism evidence="11 12">
    <name type="scientific">Tribolium castaneum</name>
    <name type="common">Red flour beetle</name>
    <dbReference type="NCBI Taxonomy" id="7070"/>
    <lineage>
        <taxon>Eukaryota</taxon>
        <taxon>Metazoa</taxon>
        <taxon>Ecdysozoa</taxon>
        <taxon>Arthropoda</taxon>
        <taxon>Hexapoda</taxon>
        <taxon>Insecta</taxon>
        <taxon>Pterygota</taxon>
        <taxon>Neoptera</taxon>
        <taxon>Endopterygota</taxon>
        <taxon>Coleoptera</taxon>
        <taxon>Polyphaga</taxon>
        <taxon>Cucujiformia</taxon>
        <taxon>Tenebrionidae</taxon>
        <taxon>Tenebrionidae incertae sedis</taxon>
        <taxon>Tribolium</taxon>
    </lineage>
</organism>
<name>A0A139WJ03_TRICA</name>
<keyword evidence="5" id="KW-0732">Signal</keyword>